<feature type="compositionally biased region" description="Basic and acidic residues" evidence="8">
    <location>
        <begin position="424"/>
        <end position="457"/>
    </location>
</feature>
<dbReference type="OrthoDB" id="6123at2759"/>
<feature type="region of interest" description="Disordered" evidence="8">
    <location>
        <begin position="895"/>
        <end position="1037"/>
    </location>
</feature>
<feature type="region of interest" description="Disordered" evidence="8">
    <location>
        <begin position="212"/>
        <end position="245"/>
    </location>
</feature>
<feature type="region of interest" description="Disordered" evidence="8">
    <location>
        <begin position="1055"/>
        <end position="1175"/>
    </location>
</feature>
<dbReference type="GO" id="GO:0005634">
    <property type="term" value="C:nucleus"/>
    <property type="evidence" value="ECO:0007669"/>
    <property type="project" value="UniProtKB-SubCell"/>
</dbReference>
<evidence type="ECO:0000256" key="6">
    <source>
        <dbReference type="ARBA" id="ARBA00023212"/>
    </source>
</evidence>
<dbReference type="PANTHER" id="PTHR13142:SF1">
    <property type="entry name" value="INNER CENTROMERE PROTEIN"/>
    <property type="match status" value="1"/>
</dbReference>
<feature type="region of interest" description="Disordered" evidence="8">
    <location>
        <begin position="311"/>
        <end position="363"/>
    </location>
</feature>
<dbReference type="GO" id="GO:0007059">
    <property type="term" value="P:chromosome segregation"/>
    <property type="evidence" value="ECO:0007669"/>
    <property type="project" value="UniProtKB-KW"/>
</dbReference>
<dbReference type="GO" id="GO:0005819">
    <property type="term" value="C:spindle"/>
    <property type="evidence" value="ECO:0007669"/>
    <property type="project" value="UniProtKB-SubCell"/>
</dbReference>
<reference evidence="10 11" key="1">
    <citation type="journal article" date="2016" name="Mol. Biol. Evol.">
        <title>Comparative Genomics of Early-Diverging Mushroom-Forming Fungi Provides Insights into the Origins of Lignocellulose Decay Capabilities.</title>
        <authorList>
            <person name="Nagy L.G."/>
            <person name="Riley R."/>
            <person name="Tritt A."/>
            <person name="Adam C."/>
            <person name="Daum C."/>
            <person name="Floudas D."/>
            <person name="Sun H."/>
            <person name="Yadav J.S."/>
            <person name="Pangilinan J."/>
            <person name="Larsson K.H."/>
            <person name="Matsuura K."/>
            <person name="Barry K."/>
            <person name="Labutti K."/>
            <person name="Kuo R."/>
            <person name="Ohm R.A."/>
            <person name="Bhattacharya S.S."/>
            <person name="Shirouzu T."/>
            <person name="Yoshinaga Y."/>
            <person name="Martin F.M."/>
            <person name="Grigoriev I.V."/>
            <person name="Hibbett D.S."/>
        </authorList>
    </citation>
    <scope>NUCLEOTIDE SEQUENCE [LARGE SCALE GENOMIC DNA]</scope>
    <source>
        <strain evidence="10 11">CBS 109695</strain>
    </source>
</reference>
<feature type="compositionally biased region" description="Acidic residues" evidence="8">
    <location>
        <begin position="820"/>
        <end position="844"/>
    </location>
</feature>
<protein>
    <recommendedName>
        <fullName evidence="9">Inner centromere protein ARK-binding domain-containing protein</fullName>
    </recommendedName>
</protein>
<gene>
    <name evidence="10" type="ORF">FIBSPDRAFT_1037805</name>
</gene>
<evidence type="ECO:0000256" key="1">
    <source>
        <dbReference type="ARBA" id="ARBA00004123"/>
    </source>
</evidence>
<proteinExistence type="inferred from homology"/>
<evidence type="ECO:0000256" key="4">
    <source>
        <dbReference type="ARBA" id="ARBA00022490"/>
    </source>
</evidence>
<feature type="region of interest" description="Disordered" evidence="8">
    <location>
        <begin position="784"/>
        <end position="881"/>
    </location>
</feature>
<sequence length="1223" mass="131976">MAHPGLLSWANSIRHTMVNHQCRQQFEDQIQSHGFLFLDDYMDNILAQAKRDPLIDLVKTPGRKKAAPKKTRAAVTAAKAKSAIISLEDTEDETKENELPVNSFQKALLQAKDDDSLLVTQPTRTQPIEQTAIKSSLSKEFKTVSIAEDADWEEERTVENILSSPPPPRAASLPVDEAGPAQLLMPPQPEITADLSIIAEDDEITEQSVRLVRSEPDTVNLPANSMPLLTPEAAPESEDEQDNTQSMDITTSSFGQTFHSIALNSPEPRRSTRPNSTSEYATAPLPQLPSSETIPAYSEAMTVPLPKVPASASMPNVADTSAKGSPPTHFPSLPAPSPLRKSMRAPTREPSLNFGMPVPPIPVGAGKRTSWLMKAREAKAMEAPGTRASAGVPAAGVSGASKRKSGDMLASTVPGMAGMLAQGEEERRRKVAKTSEGDAAAPKEKLQSVAESKDKSPEPVLPKRQPTPLAPSPVEEADIAAIADDNTSSLPIAAAAPEGIVDRMKRAAEGLGARPGKSMSKSLGGPAAAAVLAEVRAARVAAHARIAERDGLSDAADVVVAVEETRTVVTTTKTELSKAAPTKLAKERKLSVSDLVSAFEDTGNDKTKEEAKSFKPVRSSALRQNVGDESTSTTPPHSPPVAQSSSFVLPSGPVFNKQPVFVPPAPIIPAVKAPSTAFSLPAASSLGVPARLPSPSSHRLAPAVSAQSTMGSLFSDQIFDSQPGVSAWAPKDMGYTTEFTSQEDGTRRMDDLDEDDSWPMDEKLAAANSGWPTFGFAKEDSMTWSTLPTESQRDTRSTQNLTGNTRELRKPEEPTRAPVEEESDNADDDLLLDEDELRESDLEDIIAAGQPTVSLVKGKPVERSQSQMSMASTSDSSQSQIGWVGQATKLVSSVLGGSKKPQVPSLQRAAAAAKKEKEEKDKKAARLRDVEARRQLALQKKAEEERAKAQDEEKKRKDEGEKRKREREETTEKRPLKTATKKEEDTSKKRKITVEAEKKPVESKKPPSKDVVPSRMPQPTSAPSVPKPTAPLKSGFKPSAANQVLASSAAFNALQSGSTSTKPGDLKSVKPSAAVTASSLKGKGKAKMPEDDIAQPSLQLKDQMAARAKVQLQAAKQLPVSTEDIELPDVNSEYSDSEDEDRPGKFEPPNWAQSPELRAQLERQSRTNPDDIFGPVKPLRMEEVFRTRQSRFRARTSSANWTGTDKLTVEEEREYVRRMGYQS</sequence>
<dbReference type="Proteomes" id="UP000076532">
    <property type="component" value="Unassembled WGS sequence"/>
</dbReference>
<dbReference type="STRING" id="436010.A0A166U6D7"/>
<name>A0A166U6D7_9AGAM</name>
<evidence type="ECO:0000313" key="11">
    <source>
        <dbReference type="Proteomes" id="UP000076532"/>
    </source>
</evidence>
<evidence type="ECO:0000256" key="5">
    <source>
        <dbReference type="ARBA" id="ARBA00022829"/>
    </source>
</evidence>
<feature type="compositionally biased region" description="Basic and acidic residues" evidence="8">
    <location>
        <begin position="806"/>
        <end position="819"/>
    </location>
</feature>
<keyword evidence="11" id="KW-1185">Reference proteome</keyword>
<evidence type="ECO:0000256" key="2">
    <source>
        <dbReference type="ARBA" id="ARBA00004186"/>
    </source>
</evidence>
<evidence type="ECO:0000259" key="9">
    <source>
        <dbReference type="Pfam" id="PF03941"/>
    </source>
</evidence>
<dbReference type="PANTHER" id="PTHR13142">
    <property type="entry name" value="INNER CENTROMERE PROTEIN"/>
    <property type="match status" value="1"/>
</dbReference>
<dbReference type="Pfam" id="PF03941">
    <property type="entry name" value="INCENP_ARK-bind"/>
    <property type="match status" value="1"/>
</dbReference>
<feature type="compositionally biased region" description="Basic and acidic residues" evidence="8">
    <location>
        <begin position="603"/>
        <end position="613"/>
    </location>
</feature>
<dbReference type="AlphaFoldDB" id="A0A166U6D7"/>
<keyword evidence="6" id="KW-0206">Cytoskeleton</keyword>
<feature type="region of interest" description="Disordered" evidence="8">
    <location>
        <begin position="378"/>
        <end position="477"/>
    </location>
</feature>
<dbReference type="InterPro" id="IPR005635">
    <property type="entry name" value="Inner_centromere_prot_ARK-bd"/>
</dbReference>
<feature type="compositionally biased region" description="Low complexity" evidence="8">
    <location>
        <begin position="864"/>
        <end position="880"/>
    </location>
</feature>
<accession>A0A166U6D7</accession>
<dbReference type="EMBL" id="KV417490">
    <property type="protein sequence ID" value="KZP31363.1"/>
    <property type="molecule type" value="Genomic_DNA"/>
</dbReference>
<feature type="compositionally biased region" description="Basic and acidic residues" evidence="8">
    <location>
        <begin position="913"/>
        <end position="1008"/>
    </location>
</feature>
<evidence type="ECO:0000313" key="10">
    <source>
        <dbReference type="EMBL" id="KZP31363.1"/>
    </source>
</evidence>
<comment type="subcellular location">
    <subcellularLocation>
        <location evidence="2">Cytoplasm</location>
        <location evidence="2">Cytoskeleton</location>
        <location evidence="2">Spindle</location>
    </subcellularLocation>
    <subcellularLocation>
        <location evidence="1">Nucleus</location>
    </subcellularLocation>
</comment>
<evidence type="ECO:0000256" key="3">
    <source>
        <dbReference type="ARBA" id="ARBA00010042"/>
    </source>
</evidence>
<evidence type="ECO:0000256" key="7">
    <source>
        <dbReference type="ARBA" id="ARBA00023242"/>
    </source>
</evidence>
<feature type="region of interest" description="Disordered" evidence="8">
    <location>
        <begin position="603"/>
        <end position="645"/>
    </location>
</feature>
<keyword evidence="7" id="KW-0539">Nucleus</keyword>
<feature type="compositionally biased region" description="Low complexity" evidence="8">
    <location>
        <begin position="388"/>
        <end position="400"/>
    </location>
</feature>
<keyword evidence="5" id="KW-0159">Chromosome partition</keyword>
<evidence type="ECO:0000256" key="8">
    <source>
        <dbReference type="SAM" id="MobiDB-lite"/>
    </source>
</evidence>
<feature type="compositionally biased region" description="Basic and acidic residues" evidence="8">
    <location>
        <begin position="1159"/>
        <end position="1169"/>
    </location>
</feature>
<keyword evidence="4" id="KW-0963">Cytoplasm</keyword>
<comment type="similarity">
    <text evidence="3">Belongs to the INCENP family.</text>
</comment>
<feature type="domain" description="Inner centromere protein ARK-binding" evidence="9">
    <location>
        <begin position="1129"/>
        <end position="1185"/>
    </location>
</feature>
<feature type="region of interest" description="Disordered" evidence="8">
    <location>
        <begin position="261"/>
        <end position="291"/>
    </location>
</feature>
<organism evidence="10 11">
    <name type="scientific">Athelia psychrophila</name>
    <dbReference type="NCBI Taxonomy" id="1759441"/>
    <lineage>
        <taxon>Eukaryota</taxon>
        <taxon>Fungi</taxon>
        <taxon>Dikarya</taxon>
        <taxon>Basidiomycota</taxon>
        <taxon>Agaricomycotina</taxon>
        <taxon>Agaricomycetes</taxon>
        <taxon>Agaricomycetidae</taxon>
        <taxon>Atheliales</taxon>
        <taxon>Atheliaceae</taxon>
        <taxon>Athelia</taxon>
    </lineage>
</organism>